<organism evidence="2 3">
    <name type="scientific">Chryseobacterium artocarpi</name>
    <dbReference type="NCBI Taxonomy" id="1414727"/>
    <lineage>
        <taxon>Bacteria</taxon>
        <taxon>Pseudomonadati</taxon>
        <taxon>Bacteroidota</taxon>
        <taxon>Flavobacteriia</taxon>
        <taxon>Flavobacteriales</taxon>
        <taxon>Weeksellaceae</taxon>
        <taxon>Chryseobacterium group</taxon>
        <taxon>Chryseobacterium</taxon>
    </lineage>
</organism>
<keyword evidence="3" id="KW-1185">Reference proteome</keyword>
<feature type="transmembrane region" description="Helical" evidence="1">
    <location>
        <begin position="45"/>
        <end position="69"/>
    </location>
</feature>
<protein>
    <submittedName>
        <fullName evidence="2">Uncharacterized protein</fullName>
    </submittedName>
</protein>
<proteinExistence type="predicted"/>
<evidence type="ECO:0000313" key="2">
    <source>
        <dbReference type="EMBL" id="OCA75873.1"/>
    </source>
</evidence>
<accession>A0A1B8ZWC3</accession>
<dbReference type="Proteomes" id="UP000092651">
    <property type="component" value="Unassembled WGS sequence"/>
</dbReference>
<dbReference type="EMBL" id="MAYH01000012">
    <property type="protein sequence ID" value="OCA75873.1"/>
    <property type="molecule type" value="Genomic_DNA"/>
</dbReference>
<keyword evidence="1" id="KW-1133">Transmembrane helix</keyword>
<evidence type="ECO:0000313" key="3">
    <source>
        <dbReference type="Proteomes" id="UP000092651"/>
    </source>
</evidence>
<keyword evidence="1" id="KW-0812">Transmembrane</keyword>
<dbReference type="AlphaFoldDB" id="A0A1B8ZWC3"/>
<comment type="caution">
    <text evidence="2">The sequence shown here is derived from an EMBL/GenBank/DDBJ whole genome shotgun (WGS) entry which is preliminary data.</text>
</comment>
<name>A0A1B8ZWC3_9FLAO</name>
<keyword evidence="1" id="KW-0472">Membrane</keyword>
<gene>
    <name evidence="2" type="ORF">BBI01_03995</name>
</gene>
<reference evidence="2 3" key="1">
    <citation type="submission" date="2016-07" db="EMBL/GenBank/DDBJ databases">
        <authorList>
            <person name="Jeong J.-J."/>
            <person name="Kim D.W."/>
            <person name="Sang M.K."/>
            <person name="Choi I.-G."/>
            <person name="Kim K.D."/>
        </authorList>
    </citation>
    <scope>NUCLEOTIDE SEQUENCE [LARGE SCALE GENOMIC DNA]</scope>
    <source>
        <strain evidence="2 3">UTM-3</strain>
    </source>
</reference>
<feature type="transmembrane region" description="Helical" evidence="1">
    <location>
        <begin position="15"/>
        <end position="33"/>
    </location>
</feature>
<sequence length="263" mass="30905">MYWLQNKYLEIDESYFGYWLPIIISTILVWFVIRKKLKNLVIEEKHYSITLFIVFILLTLPVITFTYYLNRESGKITYLNQPSDFFRKPQTMYYSIESTKIDKANYRFSVSQSTIDRGNEIAVGCYYIAPLLDKDKPSTSTKLWIGLLIGEKFSNRVLDDKNKQEKQISNFIDSSNSQFNKHQFQTKFLKKIAIAEEDNYKKALDNTDINPNNIIILREEQGTYETRTGSSLIWTLLLFTISNIAWFLLNGFQKSKNKPKSIV</sequence>
<feature type="transmembrane region" description="Helical" evidence="1">
    <location>
        <begin position="232"/>
        <end position="252"/>
    </location>
</feature>
<evidence type="ECO:0000256" key="1">
    <source>
        <dbReference type="SAM" id="Phobius"/>
    </source>
</evidence>